<accession>A0ABV6YTK0</accession>
<organism evidence="1 2">
    <name type="scientific">candidate division CSSED10-310 bacterium</name>
    <dbReference type="NCBI Taxonomy" id="2855610"/>
    <lineage>
        <taxon>Bacteria</taxon>
        <taxon>Bacteria division CSSED10-310</taxon>
    </lineage>
</organism>
<keyword evidence="2" id="KW-1185">Reference proteome</keyword>
<protein>
    <submittedName>
        <fullName evidence="1">Uncharacterized protein</fullName>
    </submittedName>
</protein>
<dbReference type="EMBL" id="JBHPBY010000043">
    <property type="protein sequence ID" value="MFC1849516.1"/>
    <property type="molecule type" value="Genomic_DNA"/>
</dbReference>
<reference evidence="1 2" key="1">
    <citation type="submission" date="2024-09" db="EMBL/GenBank/DDBJ databases">
        <title>Laminarin stimulates single cell rates of sulfate reduction while oxygen inhibits transcriptomic activity in coastal marine sediment.</title>
        <authorList>
            <person name="Lindsay M."/>
            <person name="Orcutt B."/>
            <person name="Emerson D."/>
            <person name="Stepanauskas R."/>
            <person name="D'Angelo T."/>
        </authorList>
    </citation>
    <scope>NUCLEOTIDE SEQUENCE [LARGE SCALE GENOMIC DNA]</scope>
    <source>
        <strain evidence="1">SAG AM-311-K15</strain>
    </source>
</reference>
<evidence type="ECO:0000313" key="1">
    <source>
        <dbReference type="EMBL" id="MFC1849516.1"/>
    </source>
</evidence>
<sequence>CQSSEILTITGVRDYVMKGVATGVIKKAGETEILINLGSVKATKVDFKVTLLKIATLIK</sequence>
<feature type="non-terminal residue" evidence="1">
    <location>
        <position position="1"/>
    </location>
</feature>
<name>A0ABV6YTK0_UNCC1</name>
<proteinExistence type="predicted"/>
<comment type="caution">
    <text evidence="1">The sequence shown here is derived from an EMBL/GenBank/DDBJ whole genome shotgun (WGS) entry which is preliminary data.</text>
</comment>
<dbReference type="Proteomes" id="UP001594351">
    <property type="component" value="Unassembled WGS sequence"/>
</dbReference>
<gene>
    <name evidence="1" type="ORF">ACFL27_04825</name>
</gene>
<evidence type="ECO:0000313" key="2">
    <source>
        <dbReference type="Proteomes" id="UP001594351"/>
    </source>
</evidence>